<feature type="transmembrane region" description="Helical" evidence="5">
    <location>
        <begin position="315"/>
        <end position="337"/>
    </location>
</feature>
<feature type="transmembrane region" description="Helical" evidence="5">
    <location>
        <begin position="57"/>
        <end position="76"/>
    </location>
</feature>
<dbReference type="PANTHER" id="PTHR42723">
    <property type="entry name" value="CHLOROPHYLL SYNTHASE"/>
    <property type="match status" value="1"/>
</dbReference>
<dbReference type="EMBL" id="JAULSU010000006">
    <property type="protein sequence ID" value="KAK0614630.1"/>
    <property type="molecule type" value="Genomic_DNA"/>
</dbReference>
<feature type="transmembrane region" description="Helical" evidence="5">
    <location>
        <begin position="108"/>
        <end position="128"/>
    </location>
</feature>
<evidence type="ECO:0000256" key="2">
    <source>
        <dbReference type="ARBA" id="ARBA00022692"/>
    </source>
</evidence>
<gene>
    <name evidence="6" type="ORF">B0T14DRAFT_528815</name>
</gene>
<organism evidence="6 7">
    <name type="scientific">Immersiella caudata</name>
    <dbReference type="NCBI Taxonomy" id="314043"/>
    <lineage>
        <taxon>Eukaryota</taxon>
        <taxon>Fungi</taxon>
        <taxon>Dikarya</taxon>
        <taxon>Ascomycota</taxon>
        <taxon>Pezizomycotina</taxon>
        <taxon>Sordariomycetes</taxon>
        <taxon>Sordariomycetidae</taxon>
        <taxon>Sordariales</taxon>
        <taxon>Lasiosphaeriaceae</taxon>
        <taxon>Immersiella</taxon>
    </lineage>
</organism>
<evidence type="ECO:0000256" key="5">
    <source>
        <dbReference type="SAM" id="Phobius"/>
    </source>
</evidence>
<keyword evidence="3 5" id="KW-1133">Transmembrane helix</keyword>
<sequence>MRLEHNTSRRIEAMEKDNGELAATHCSHRLPLSAITLSHPSKELSTNILRLRTANPLVRSLSSLSYHLYTLWLFTYSSHKDTVYPSVAFAASTALSSPFNFSVHPSPITILTSLFTSLLWAWLALLFFSLHNQHHPSSVLEDAINKPWRPLPSGRITTSQTRVLLLTCYPVWGGISYHFGCTRQCVGLTLVTLYYCELGGCQQGGFMRNLLNALGYSFFFAGALQVFISMGNNGVVDLEMGVDVYEGKPLVWLIAVCALIFTTVHAQDFRDEEGDRARGRKTVQTTLGDAASRWLVVVGAGLWSVVVSVMLELEWVVVSVLLALAACLGWFMLPCLLCERTVEKDVRAYKAWIAWAVAVILAPLMQTVVDHVWVSQGG</sequence>
<name>A0AA40BV22_9PEZI</name>
<protein>
    <submittedName>
        <fullName evidence="6">UbiA prenyltransferase family-domain-containing protein</fullName>
    </submittedName>
</protein>
<evidence type="ECO:0000256" key="1">
    <source>
        <dbReference type="ARBA" id="ARBA00004141"/>
    </source>
</evidence>
<proteinExistence type="predicted"/>
<dbReference type="InterPro" id="IPR050475">
    <property type="entry name" value="Prenyltransferase_related"/>
</dbReference>
<dbReference type="Proteomes" id="UP001175000">
    <property type="component" value="Unassembled WGS sequence"/>
</dbReference>
<feature type="transmembrane region" description="Helical" evidence="5">
    <location>
        <begin position="250"/>
        <end position="269"/>
    </location>
</feature>
<comment type="subcellular location">
    <subcellularLocation>
        <location evidence="1">Membrane</location>
        <topology evidence="1">Multi-pass membrane protein</topology>
    </subcellularLocation>
</comment>
<keyword evidence="2 5" id="KW-0812">Transmembrane</keyword>
<accession>A0AA40BV22</accession>
<dbReference type="CDD" id="cd13965">
    <property type="entry name" value="PT_UbiA_3"/>
    <property type="match status" value="1"/>
</dbReference>
<dbReference type="GO" id="GO:0016020">
    <property type="term" value="C:membrane"/>
    <property type="evidence" value="ECO:0007669"/>
    <property type="project" value="UniProtKB-SubCell"/>
</dbReference>
<dbReference type="InterPro" id="IPR000537">
    <property type="entry name" value="UbiA_prenyltransferase"/>
</dbReference>
<evidence type="ECO:0000256" key="4">
    <source>
        <dbReference type="ARBA" id="ARBA00023136"/>
    </source>
</evidence>
<dbReference type="Pfam" id="PF01040">
    <property type="entry name" value="UbiA"/>
    <property type="match status" value="1"/>
</dbReference>
<evidence type="ECO:0000313" key="6">
    <source>
        <dbReference type="EMBL" id="KAK0614630.1"/>
    </source>
</evidence>
<comment type="caution">
    <text evidence="6">The sequence shown here is derived from an EMBL/GenBank/DDBJ whole genome shotgun (WGS) entry which is preliminary data.</text>
</comment>
<evidence type="ECO:0000256" key="3">
    <source>
        <dbReference type="ARBA" id="ARBA00022989"/>
    </source>
</evidence>
<feature type="transmembrane region" description="Helical" evidence="5">
    <location>
        <begin position="210"/>
        <end position="230"/>
    </location>
</feature>
<dbReference type="GO" id="GO:0016765">
    <property type="term" value="F:transferase activity, transferring alkyl or aryl (other than methyl) groups"/>
    <property type="evidence" value="ECO:0007669"/>
    <property type="project" value="InterPro"/>
</dbReference>
<reference evidence="6" key="1">
    <citation type="submission" date="2023-06" db="EMBL/GenBank/DDBJ databases">
        <title>Genome-scale phylogeny and comparative genomics of the fungal order Sordariales.</title>
        <authorList>
            <consortium name="Lawrence Berkeley National Laboratory"/>
            <person name="Hensen N."/>
            <person name="Bonometti L."/>
            <person name="Westerberg I."/>
            <person name="Brannstrom I.O."/>
            <person name="Guillou S."/>
            <person name="Cros-Aarteil S."/>
            <person name="Calhoun S."/>
            <person name="Haridas S."/>
            <person name="Kuo A."/>
            <person name="Mondo S."/>
            <person name="Pangilinan J."/>
            <person name="Riley R."/>
            <person name="Labutti K."/>
            <person name="Andreopoulos B."/>
            <person name="Lipzen A."/>
            <person name="Chen C."/>
            <person name="Yanf M."/>
            <person name="Daum C."/>
            <person name="Ng V."/>
            <person name="Clum A."/>
            <person name="Steindorff A."/>
            <person name="Ohm R."/>
            <person name="Martin F."/>
            <person name="Silar P."/>
            <person name="Natvig D."/>
            <person name="Lalanne C."/>
            <person name="Gautier V."/>
            <person name="Ament-Velasquez S.L."/>
            <person name="Kruys A."/>
            <person name="Hutchinson M.I."/>
            <person name="Powell A.J."/>
            <person name="Barry K."/>
            <person name="Miller A.N."/>
            <person name="Grigoriev I.V."/>
            <person name="Debuchy R."/>
            <person name="Gladieux P."/>
            <person name="Thoren M.H."/>
            <person name="Johannesson H."/>
        </authorList>
    </citation>
    <scope>NUCLEOTIDE SEQUENCE</scope>
    <source>
        <strain evidence="6">CBS 606.72</strain>
    </source>
</reference>
<dbReference type="PANTHER" id="PTHR42723:SF1">
    <property type="entry name" value="CHLOROPHYLL SYNTHASE, CHLOROPLASTIC"/>
    <property type="match status" value="1"/>
</dbReference>
<evidence type="ECO:0000313" key="7">
    <source>
        <dbReference type="Proteomes" id="UP001175000"/>
    </source>
</evidence>
<dbReference type="AlphaFoldDB" id="A0AA40BV22"/>
<keyword evidence="7" id="KW-1185">Reference proteome</keyword>
<feature type="transmembrane region" description="Helical" evidence="5">
    <location>
        <begin position="290"/>
        <end position="309"/>
    </location>
</feature>
<feature type="transmembrane region" description="Helical" evidence="5">
    <location>
        <begin position="349"/>
        <end position="369"/>
    </location>
</feature>
<keyword evidence="4 5" id="KW-0472">Membrane</keyword>